<dbReference type="OrthoDB" id="2532955at2759"/>
<feature type="domain" description="Acyl-CoA thioesterase-like N-terminal HotDog" evidence="1">
    <location>
        <begin position="34"/>
        <end position="114"/>
    </location>
</feature>
<dbReference type="PANTHER" id="PTHR38110">
    <property type="entry name" value="CHROMOSOME 23, WHOLE GENOME SHOTGUN SEQUENCE"/>
    <property type="match status" value="1"/>
</dbReference>
<dbReference type="Gene3D" id="2.40.160.210">
    <property type="entry name" value="Acyl-CoA thioesterase, double hotdog domain"/>
    <property type="match status" value="1"/>
</dbReference>
<dbReference type="RefSeq" id="XP_033602650.1">
    <property type="nucleotide sequence ID" value="XM_033743533.1"/>
</dbReference>
<dbReference type="Proteomes" id="UP000799437">
    <property type="component" value="Unassembled WGS sequence"/>
</dbReference>
<dbReference type="AlphaFoldDB" id="A0A6A6WDE3"/>
<proteinExistence type="predicted"/>
<feature type="domain" description="Acyl-CoA thioesterase-like C-terminal" evidence="2">
    <location>
        <begin position="149"/>
        <end position="286"/>
    </location>
</feature>
<dbReference type="InterPro" id="IPR049449">
    <property type="entry name" value="TesB_ACOT8-like_N"/>
</dbReference>
<dbReference type="Pfam" id="PF20789">
    <property type="entry name" value="4HBT_3C"/>
    <property type="match status" value="1"/>
</dbReference>
<name>A0A6A6WDE3_9PEZI</name>
<evidence type="ECO:0008006" key="5">
    <source>
        <dbReference type="Google" id="ProtNLM"/>
    </source>
</evidence>
<reference evidence="3" key="1">
    <citation type="journal article" date="2020" name="Stud. Mycol.">
        <title>101 Dothideomycetes genomes: a test case for predicting lifestyles and emergence of pathogens.</title>
        <authorList>
            <person name="Haridas S."/>
            <person name="Albert R."/>
            <person name="Binder M."/>
            <person name="Bloem J."/>
            <person name="Labutti K."/>
            <person name="Salamov A."/>
            <person name="Andreopoulos B."/>
            <person name="Baker S."/>
            <person name="Barry K."/>
            <person name="Bills G."/>
            <person name="Bluhm B."/>
            <person name="Cannon C."/>
            <person name="Castanera R."/>
            <person name="Culley D."/>
            <person name="Daum C."/>
            <person name="Ezra D."/>
            <person name="Gonzalez J."/>
            <person name="Henrissat B."/>
            <person name="Kuo A."/>
            <person name="Liang C."/>
            <person name="Lipzen A."/>
            <person name="Lutzoni F."/>
            <person name="Magnuson J."/>
            <person name="Mondo S."/>
            <person name="Nolan M."/>
            <person name="Ohm R."/>
            <person name="Pangilinan J."/>
            <person name="Park H.-J."/>
            <person name="Ramirez L."/>
            <person name="Alfaro M."/>
            <person name="Sun H."/>
            <person name="Tritt A."/>
            <person name="Yoshinaga Y."/>
            <person name="Zwiers L.-H."/>
            <person name="Turgeon B."/>
            <person name="Goodwin S."/>
            <person name="Spatafora J."/>
            <person name="Crous P."/>
            <person name="Grigoriev I."/>
        </authorList>
    </citation>
    <scope>NUCLEOTIDE SEQUENCE</scope>
    <source>
        <strain evidence="3">CBS 121739</strain>
    </source>
</reference>
<evidence type="ECO:0000259" key="2">
    <source>
        <dbReference type="Pfam" id="PF20789"/>
    </source>
</evidence>
<dbReference type="PANTHER" id="PTHR38110:SF4">
    <property type="entry name" value="THIOESTERASE-LIKE SUPERFAMILY-DOMAIN-CONTAINING PROTEIN"/>
    <property type="match status" value="1"/>
</dbReference>
<dbReference type="InterPro" id="IPR052389">
    <property type="entry name" value="Sec_Metab_Biosynth-Assoc"/>
</dbReference>
<dbReference type="EMBL" id="ML996568">
    <property type="protein sequence ID" value="KAF2760199.1"/>
    <property type="molecule type" value="Genomic_DNA"/>
</dbReference>
<dbReference type="InterPro" id="IPR049450">
    <property type="entry name" value="ACOT8-like_C"/>
</dbReference>
<protein>
    <recommendedName>
        <fullName evidence="5">Thioesterase family protein</fullName>
    </recommendedName>
</protein>
<dbReference type="Pfam" id="PF13622">
    <property type="entry name" value="4HBT_3"/>
    <property type="match status" value="1"/>
</dbReference>
<keyword evidence="4" id="KW-1185">Reference proteome</keyword>
<dbReference type="SUPFAM" id="SSF54637">
    <property type="entry name" value="Thioesterase/thiol ester dehydrase-isomerase"/>
    <property type="match status" value="1"/>
</dbReference>
<dbReference type="InterPro" id="IPR042171">
    <property type="entry name" value="Acyl-CoA_hotdog"/>
</dbReference>
<accession>A0A6A6WDE3</accession>
<evidence type="ECO:0000313" key="3">
    <source>
        <dbReference type="EMBL" id="KAF2760199.1"/>
    </source>
</evidence>
<dbReference type="CDD" id="cd03440">
    <property type="entry name" value="hot_dog"/>
    <property type="match status" value="1"/>
</dbReference>
<sequence>MAESTNFLEATATTQLTTHTYSGLVPETYSVKGISQGGYLLSLLLRAAHHHFTTTHASLSQPHTISIHASLLRPTPVGRVTISITDTKISRGTSVIHLSLAASSGKESVAAYILQGNFDTLEGVSADTGYFDTLEKVPPRGSSAEMHANKDPNWKYAPEYAAQFDVPSISYADMYVVRDSAESQSSLSRYFTPSRKYNPGNFSAFQIPWLADMPYVPVLSEVAMSKWLATLTMTVEIKRPLPAEGLEWVLCRTSTAGVRNGVADYNTWVQNDRGEVLAFATQVMRVVESKKRSKI</sequence>
<gene>
    <name evidence="3" type="ORF">EJ05DRAFT_474093</name>
</gene>
<dbReference type="GeneID" id="54484587"/>
<evidence type="ECO:0000313" key="4">
    <source>
        <dbReference type="Proteomes" id="UP000799437"/>
    </source>
</evidence>
<evidence type="ECO:0000259" key="1">
    <source>
        <dbReference type="Pfam" id="PF13622"/>
    </source>
</evidence>
<organism evidence="3 4">
    <name type="scientific">Pseudovirgaria hyperparasitica</name>
    <dbReference type="NCBI Taxonomy" id="470096"/>
    <lineage>
        <taxon>Eukaryota</taxon>
        <taxon>Fungi</taxon>
        <taxon>Dikarya</taxon>
        <taxon>Ascomycota</taxon>
        <taxon>Pezizomycotina</taxon>
        <taxon>Dothideomycetes</taxon>
        <taxon>Dothideomycetes incertae sedis</taxon>
        <taxon>Acrospermales</taxon>
        <taxon>Acrospermaceae</taxon>
        <taxon>Pseudovirgaria</taxon>
    </lineage>
</organism>
<dbReference type="InterPro" id="IPR029069">
    <property type="entry name" value="HotDog_dom_sf"/>
</dbReference>